<dbReference type="EMBL" id="CP053540">
    <property type="protein sequence ID" value="WOB42984.1"/>
    <property type="molecule type" value="Genomic_DNA"/>
</dbReference>
<feature type="region of interest" description="Disordered" evidence="1">
    <location>
        <begin position="66"/>
        <end position="102"/>
    </location>
</feature>
<dbReference type="KEGG" id="tog:HNI00_07310"/>
<gene>
    <name evidence="2" type="ORF">HNI00_07310</name>
</gene>
<proteinExistence type="predicted"/>
<name>A0AA97BCH2_9CYAN</name>
<evidence type="ECO:0000256" key="1">
    <source>
        <dbReference type="SAM" id="MobiDB-lite"/>
    </source>
</evidence>
<dbReference type="AlphaFoldDB" id="A0AA97BCH2"/>
<accession>A0AA97BCH2</accession>
<evidence type="ECO:0000313" key="2">
    <source>
        <dbReference type="EMBL" id="WOB42984.1"/>
    </source>
</evidence>
<sequence>MEDKFNPFGLLILVAAIAAAFTPIQEALDEQGMALYWPSFGAHPDDGSDEYWASVSASPAAQLPAAAAHPPVSGLGKLPPPPTAQGGPAHAAPPPTAPQPETWHISRANLDRLLQASGGIGGDGCLKNPVPVEGMVGYSRVEAVPNWQPGALLVFSIDAPTGAIECVEFAFDKESPQW</sequence>
<organism evidence="2">
    <name type="scientific">Thermoleptolyngbya oregonensis NK1-22</name>
    <dbReference type="NCBI Taxonomy" id="2547457"/>
    <lineage>
        <taxon>Bacteria</taxon>
        <taxon>Bacillati</taxon>
        <taxon>Cyanobacteriota</taxon>
        <taxon>Cyanophyceae</taxon>
        <taxon>Oculatellales</taxon>
        <taxon>Oculatellaceae</taxon>
        <taxon>Thermoleptolyngbya</taxon>
    </lineage>
</organism>
<protein>
    <submittedName>
        <fullName evidence="2">Uncharacterized protein</fullName>
    </submittedName>
</protein>
<reference evidence="2" key="1">
    <citation type="submission" date="2020-05" db="EMBL/GenBank/DDBJ databases">
        <authorList>
            <person name="Zhu T."/>
            <person name="Keshari N."/>
            <person name="Lu X."/>
        </authorList>
    </citation>
    <scope>NUCLEOTIDE SEQUENCE</scope>
    <source>
        <strain evidence="2">NK1-22</strain>
    </source>
</reference>
<dbReference type="RefSeq" id="WP_316792025.1">
    <property type="nucleotide sequence ID" value="NZ_CP053540.1"/>
</dbReference>